<dbReference type="FunFam" id="3.40.50.620:FF:000075">
    <property type="entry name" value="Isoleucine--tRNA ligase"/>
    <property type="match status" value="1"/>
</dbReference>
<dbReference type="Pfam" id="PF08264">
    <property type="entry name" value="Anticodon_1"/>
    <property type="match status" value="1"/>
</dbReference>
<keyword evidence="6" id="KW-0436">Ligase</keyword>
<keyword evidence="10" id="KW-0067">ATP-binding</keyword>
<proteinExistence type="inferred from homology"/>
<keyword evidence="5" id="KW-0963">Cytoplasm</keyword>
<dbReference type="EC" id="6.1.1.5" evidence="4"/>
<keyword evidence="11" id="KW-0648">Protein biosynthesis</keyword>
<dbReference type="GO" id="GO:0005737">
    <property type="term" value="C:cytoplasm"/>
    <property type="evidence" value="ECO:0007669"/>
    <property type="project" value="UniProtKB-SubCell"/>
</dbReference>
<evidence type="ECO:0000256" key="13">
    <source>
        <dbReference type="ARBA" id="ARBA00025217"/>
    </source>
</evidence>
<evidence type="ECO:0000256" key="11">
    <source>
        <dbReference type="ARBA" id="ARBA00022917"/>
    </source>
</evidence>
<dbReference type="Gene3D" id="3.40.50.620">
    <property type="entry name" value="HUPs"/>
    <property type="match status" value="2"/>
</dbReference>
<evidence type="ECO:0000256" key="14">
    <source>
        <dbReference type="ARBA" id="ARBA00048359"/>
    </source>
</evidence>
<dbReference type="FunFam" id="3.40.50.620:FF:000063">
    <property type="entry name" value="Isoleucine--tRNA ligase"/>
    <property type="match status" value="1"/>
</dbReference>
<dbReference type="SUPFAM" id="SSF52374">
    <property type="entry name" value="Nucleotidylyl transferase"/>
    <property type="match status" value="1"/>
</dbReference>
<dbReference type="InterPro" id="IPR014729">
    <property type="entry name" value="Rossmann-like_a/b/a_fold"/>
</dbReference>
<evidence type="ECO:0000259" key="16">
    <source>
        <dbReference type="Pfam" id="PF08264"/>
    </source>
</evidence>
<evidence type="ECO:0000256" key="1">
    <source>
        <dbReference type="ARBA" id="ARBA00001947"/>
    </source>
</evidence>
<dbReference type="CDD" id="cd07961">
    <property type="entry name" value="Anticodon_Ia_Ile_ABEc"/>
    <property type="match status" value="1"/>
</dbReference>
<dbReference type="InterPro" id="IPR033709">
    <property type="entry name" value="Anticodon_Ile_ABEc"/>
</dbReference>
<evidence type="ECO:0000313" key="17">
    <source>
        <dbReference type="EMBL" id="SUZ62806.1"/>
    </source>
</evidence>
<accession>A0A381P797</accession>
<comment type="function">
    <text evidence="13">Catalyzes the attachment of isoleucine to tRNA(Ile). As IleRS can inadvertently accommodate and process structurally similar amino acids such as valine, to avoid such errors it has two additional distinct tRNA(Ile)-dependent editing activities. One activity is designated as 'pretransfer' editing and involves the hydrolysis of activated Val-AMP. The other activity is designated 'posttransfer' editing and involves deacylation of mischarged Val-tRNA(Ile).</text>
</comment>
<dbReference type="AlphaFoldDB" id="A0A381P797"/>
<dbReference type="GO" id="GO:0006428">
    <property type="term" value="P:isoleucyl-tRNA aminoacylation"/>
    <property type="evidence" value="ECO:0007669"/>
    <property type="project" value="InterPro"/>
</dbReference>
<comment type="subcellular location">
    <subcellularLocation>
        <location evidence="2">Cytoplasm</location>
    </subcellularLocation>
</comment>
<dbReference type="EMBL" id="UINC01000888">
    <property type="protein sequence ID" value="SUZ62806.1"/>
    <property type="molecule type" value="Genomic_DNA"/>
</dbReference>
<keyword evidence="9" id="KW-0862">Zinc</keyword>
<dbReference type="InterPro" id="IPR002300">
    <property type="entry name" value="aa-tRNA-synth_Ia"/>
</dbReference>
<gene>
    <name evidence="17" type="ORF">METZ01_LOCUS15660</name>
</gene>
<comment type="catalytic activity">
    <reaction evidence="14">
        <text>tRNA(Ile) + L-isoleucine + ATP = L-isoleucyl-tRNA(Ile) + AMP + diphosphate</text>
        <dbReference type="Rhea" id="RHEA:11060"/>
        <dbReference type="Rhea" id="RHEA-COMP:9666"/>
        <dbReference type="Rhea" id="RHEA-COMP:9695"/>
        <dbReference type="ChEBI" id="CHEBI:30616"/>
        <dbReference type="ChEBI" id="CHEBI:33019"/>
        <dbReference type="ChEBI" id="CHEBI:58045"/>
        <dbReference type="ChEBI" id="CHEBI:78442"/>
        <dbReference type="ChEBI" id="CHEBI:78528"/>
        <dbReference type="ChEBI" id="CHEBI:456215"/>
        <dbReference type="EC" id="6.1.1.5"/>
    </reaction>
</comment>
<keyword evidence="12" id="KW-0030">Aminoacyl-tRNA synthetase</keyword>
<organism evidence="17">
    <name type="scientific">marine metagenome</name>
    <dbReference type="NCBI Taxonomy" id="408172"/>
    <lineage>
        <taxon>unclassified sequences</taxon>
        <taxon>metagenomes</taxon>
        <taxon>ecological metagenomes</taxon>
    </lineage>
</organism>
<keyword evidence="7" id="KW-0479">Metal-binding</keyword>
<dbReference type="NCBIfam" id="TIGR00392">
    <property type="entry name" value="ileS"/>
    <property type="match status" value="1"/>
</dbReference>
<dbReference type="InterPro" id="IPR013155">
    <property type="entry name" value="M/V/L/I-tRNA-synth_anticd-bd"/>
</dbReference>
<feature type="domain" description="Methionyl/Valyl/Leucyl/Isoleucyl-tRNA synthetase anticodon-binding" evidence="16">
    <location>
        <begin position="687"/>
        <end position="839"/>
    </location>
</feature>
<reference evidence="17" key="1">
    <citation type="submission" date="2018-05" db="EMBL/GenBank/DDBJ databases">
        <authorList>
            <person name="Lanie J.A."/>
            <person name="Ng W.-L."/>
            <person name="Kazmierczak K.M."/>
            <person name="Andrzejewski T.M."/>
            <person name="Davidsen T.M."/>
            <person name="Wayne K.J."/>
            <person name="Tettelin H."/>
            <person name="Glass J.I."/>
            <person name="Rusch D."/>
            <person name="Podicherti R."/>
            <person name="Tsui H.-C.T."/>
            <person name="Winkler M.E."/>
        </authorList>
    </citation>
    <scope>NUCLEOTIDE SEQUENCE</scope>
</reference>
<dbReference type="GO" id="GO:0002161">
    <property type="term" value="F:aminoacyl-tRNA deacylase activity"/>
    <property type="evidence" value="ECO:0007669"/>
    <property type="project" value="InterPro"/>
</dbReference>
<dbReference type="GO" id="GO:0005524">
    <property type="term" value="F:ATP binding"/>
    <property type="evidence" value="ECO:0007669"/>
    <property type="project" value="UniProtKB-KW"/>
</dbReference>
<sequence>MRYPGIPEKLIALEEETLVRWKDEDLFQQTLKATESGEPFIFFEGPPTANGHPGLHHVIGRTLKDLVCRHRTMEGRSVTRIAGWDTHGLPVEIEAEKRLGISGKPEIEALGIAEFNAACRDSVFAYKEEWEALSERVGYWLDYTRPYATLDLGYMESVWWILKQLADRSLLYRGYKNVPYCPRCGTGLSSHEVALGYRDIEDSSLHFLCPWLTSEGEPDPEGRAFLVWTTTPWTVPSNTGLAVHPDLTYADVQYEGRRLVLAEERLEAVLAGGVEVLRRFRGSELAGTRYARPLEVVPLPDEQGNGWTVITEDFVSSEDGTGIVHIAPAFGSDDYAAGQRHDLPMLRPVDDAGLFVEGTELVAGVFVKDADSVLVEALESRGNLFRFGTAVHSYPHCWRCESPLIYIARDSWFAATSTLKDQMLAHNGAANWFPPDVGEGRMGDWLKGNVDWALSRDRYWGTPLPVWVCDREPEHLEWIGSYDELAEHSGPLGDDFDPHRPYIDERTWNCRECAGTMRRVPEVIDAWFDSGAMPYAQWHYPFEGKDDFEGHFPADFICEGLDQTRGWFYSLLAIAAMLDKGAPFRNVVVNNLILDAEGRKMSKSGGNTVNPWDAIADHGADAIRWYLITSSNPWVPKRYDPVAVQEASRKFLDTLFNTYRFFALYANAEDWAPSEADPEPQGRSLLDRWLISRLSSVVMEVRSELNGYQLTRAYRILGEFVSEDLSNWYVRRSRPRFWGNADDDDTRAAFRTLWEALRTVCLLSAPATPFVSDWIHCGLTGKSVHLEAFPGKGSPDRSADGIEGRDESLEREVEAVRVLVSLGRAAREEVKIRVRQPLKRLFAVVPEGLQIREEVLGLLQDELNVKGVDFLASADGLITLVAKPNYKALGPQFGKETELAATTIRGLSEPELEAYSAGDPVSIEVAGRTTVLGPEDLTVEEESKGELVVRSENGYTAALDPTLDEELKAEGIARELVNRIQRLRKESGLAITDRIRLGVYGPEPIRAAADGHQDFICAETLARHLEIYDGQVAVNGYDAVQNVTIDDMDVVIALNRAVEDGPSVDPTRGGGQD</sequence>
<evidence type="ECO:0000256" key="8">
    <source>
        <dbReference type="ARBA" id="ARBA00022741"/>
    </source>
</evidence>
<dbReference type="PRINTS" id="PR00984">
    <property type="entry name" value="TRNASYNTHILE"/>
</dbReference>
<comment type="subunit">
    <text evidence="3">Monomer.</text>
</comment>
<evidence type="ECO:0000256" key="12">
    <source>
        <dbReference type="ARBA" id="ARBA00023146"/>
    </source>
</evidence>
<dbReference type="InterPro" id="IPR023586">
    <property type="entry name" value="Ile-tRNA-ligase_type2"/>
</dbReference>
<dbReference type="Gene3D" id="1.10.730.10">
    <property type="entry name" value="Isoleucyl-tRNA Synthetase, Domain 1"/>
    <property type="match status" value="1"/>
</dbReference>
<evidence type="ECO:0000256" key="4">
    <source>
        <dbReference type="ARBA" id="ARBA00013165"/>
    </source>
</evidence>
<dbReference type="InterPro" id="IPR009080">
    <property type="entry name" value="tRNAsynth_Ia_anticodon-bd"/>
</dbReference>
<dbReference type="Pfam" id="PF00133">
    <property type="entry name" value="tRNA-synt_1"/>
    <property type="match status" value="1"/>
</dbReference>
<evidence type="ECO:0000256" key="2">
    <source>
        <dbReference type="ARBA" id="ARBA00004496"/>
    </source>
</evidence>
<dbReference type="InterPro" id="IPR002301">
    <property type="entry name" value="Ile-tRNA-ligase"/>
</dbReference>
<dbReference type="GO" id="GO:0000049">
    <property type="term" value="F:tRNA binding"/>
    <property type="evidence" value="ECO:0007669"/>
    <property type="project" value="InterPro"/>
</dbReference>
<evidence type="ECO:0000256" key="7">
    <source>
        <dbReference type="ARBA" id="ARBA00022723"/>
    </source>
</evidence>
<keyword evidence="8" id="KW-0547">Nucleotide-binding</keyword>
<comment type="cofactor">
    <cofactor evidence="1">
        <name>Zn(2+)</name>
        <dbReference type="ChEBI" id="CHEBI:29105"/>
    </cofactor>
</comment>
<dbReference type="Gene3D" id="3.90.740.10">
    <property type="entry name" value="Valyl/Leucyl/Isoleucyl-tRNA synthetase, editing domain"/>
    <property type="match status" value="1"/>
</dbReference>
<dbReference type="HAMAP" id="MF_02003">
    <property type="entry name" value="Ile_tRNA_synth_type2"/>
    <property type="match status" value="1"/>
</dbReference>
<evidence type="ECO:0000259" key="15">
    <source>
        <dbReference type="Pfam" id="PF00133"/>
    </source>
</evidence>
<feature type="domain" description="Aminoacyl-tRNA synthetase class Ia" evidence="15">
    <location>
        <begin position="18"/>
        <end position="631"/>
    </location>
</feature>
<evidence type="ECO:0000256" key="6">
    <source>
        <dbReference type="ARBA" id="ARBA00022598"/>
    </source>
</evidence>
<dbReference type="Pfam" id="PF19302">
    <property type="entry name" value="DUF5915"/>
    <property type="match status" value="1"/>
</dbReference>
<dbReference type="SUPFAM" id="SSF50677">
    <property type="entry name" value="ValRS/IleRS/LeuRS editing domain"/>
    <property type="match status" value="1"/>
</dbReference>
<evidence type="ECO:0000256" key="3">
    <source>
        <dbReference type="ARBA" id="ARBA00011245"/>
    </source>
</evidence>
<evidence type="ECO:0000256" key="10">
    <source>
        <dbReference type="ARBA" id="ARBA00022840"/>
    </source>
</evidence>
<dbReference type="SUPFAM" id="SSF47323">
    <property type="entry name" value="Anticodon-binding domain of a subclass of class I aminoacyl-tRNA synthetases"/>
    <property type="match status" value="1"/>
</dbReference>
<name>A0A381P797_9ZZZZ</name>
<dbReference type="InterPro" id="IPR009008">
    <property type="entry name" value="Val/Leu/Ile-tRNA-synth_edit"/>
</dbReference>
<protein>
    <recommendedName>
        <fullName evidence="4">isoleucine--tRNA ligase</fullName>
        <ecNumber evidence="4">6.1.1.5</ecNumber>
    </recommendedName>
</protein>
<dbReference type="PANTHER" id="PTHR42780">
    <property type="entry name" value="SOLEUCYL-TRNA SYNTHETASE"/>
    <property type="match status" value="1"/>
</dbReference>
<dbReference type="GO" id="GO:0046872">
    <property type="term" value="F:metal ion binding"/>
    <property type="evidence" value="ECO:0007669"/>
    <property type="project" value="UniProtKB-KW"/>
</dbReference>
<dbReference type="GO" id="GO:0004822">
    <property type="term" value="F:isoleucine-tRNA ligase activity"/>
    <property type="evidence" value="ECO:0007669"/>
    <property type="project" value="UniProtKB-EC"/>
</dbReference>
<evidence type="ECO:0000256" key="9">
    <source>
        <dbReference type="ARBA" id="ARBA00022833"/>
    </source>
</evidence>
<dbReference type="PANTHER" id="PTHR42780:SF1">
    <property type="entry name" value="ISOLEUCINE--TRNA LIGASE, CYTOPLASMIC"/>
    <property type="match status" value="1"/>
</dbReference>
<evidence type="ECO:0000256" key="5">
    <source>
        <dbReference type="ARBA" id="ARBA00022490"/>
    </source>
</evidence>